<organism evidence="2 3">
    <name type="scientific">Anopheles christyi</name>
    <dbReference type="NCBI Taxonomy" id="43041"/>
    <lineage>
        <taxon>Eukaryota</taxon>
        <taxon>Metazoa</taxon>
        <taxon>Ecdysozoa</taxon>
        <taxon>Arthropoda</taxon>
        <taxon>Hexapoda</taxon>
        <taxon>Insecta</taxon>
        <taxon>Pterygota</taxon>
        <taxon>Neoptera</taxon>
        <taxon>Endopterygota</taxon>
        <taxon>Diptera</taxon>
        <taxon>Nematocera</taxon>
        <taxon>Culicoidea</taxon>
        <taxon>Culicidae</taxon>
        <taxon>Anophelinae</taxon>
        <taxon>Anopheles</taxon>
    </lineage>
</organism>
<evidence type="ECO:0000313" key="2">
    <source>
        <dbReference type="EnsemblMetazoa" id="ACHR009598-PA"/>
    </source>
</evidence>
<dbReference type="InterPro" id="IPR026784">
    <property type="entry name" value="Coact_PPARg"/>
</dbReference>
<dbReference type="GO" id="GO:0005634">
    <property type="term" value="C:nucleus"/>
    <property type="evidence" value="ECO:0007669"/>
    <property type="project" value="TreeGrafter"/>
</dbReference>
<dbReference type="PANTHER" id="PTHR15976:SF16">
    <property type="entry name" value="ASTEROID DOMAIN-CONTAINING PROTEIN"/>
    <property type="match status" value="1"/>
</dbReference>
<reference evidence="3" key="1">
    <citation type="submission" date="2013-03" db="EMBL/GenBank/DDBJ databases">
        <title>The Genome Sequence of Anopheles christyi ACHKN1017.</title>
        <authorList>
            <consortium name="The Broad Institute Genomics Platform"/>
            <person name="Neafsey D.E."/>
            <person name="Besansky N."/>
            <person name="Walker B."/>
            <person name="Young S.K."/>
            <person name="Zeng Q."/>
            <person name="Gargeya S."/>
            <person name="Fitzgerald M."/>
            <person name="Haas B."/>
            <person name="Abouelleil A."/>
            <person name="Allen A.W."/>
            <person name="Alvarado L."/>
            <person name="Arachchi H.M."/>
            <person name="Berlin A.M."/>
            <person name="Chapman S.B."/>
            <person name="Gainer-Dewar J."/>
            <person name="Goldberg J."/>
            <person name="Griggs A."/>
            <person name="Gujja S."/>
            <person name="Hansen M."/>
            <person name="Howarth C."/>
            <person name="Imamovic A."/>
            <person name="Ireland A."/>
            <person name="Larimer J."/>
            <person name="McCowan C."/>
            <person name="Murphy C."/>
            <person name="Pearson M."/>
            <person name="Poon T.W."/>
            <person name="Priest M."/>
            <person name="Roberts A."/>
            <person name="Saif S."/>
            <person name="Shea T."/>
            <person name="Sisk P."/>
            <person name="Sykes S."/>
            <person name="Wortman J."/>
            <person name="Nusbaum C."/>
            <person name="Birren B."/>
        </authorList>
    </citation>
    <scope>NUCLEOTIDE SEQUENCE [LARGE SCALE GENOMIC DNA]</scope>
    <source>
        <strain evidence="3">ACHKN1017</strain>
    </source>
</reference>
<sequence length="425" mass="49721">MGIRHLQTFMERKVNGGLYTVKMEQEISKAKKSVDKPLIVVDLMALFGLFCSDRRSLLCGSQVWVVERTAETFFKRLTDSGAELVFFYDGTLQQNKYDTWISRQNDKYDRMIDILEGIDARMTLAVAADKFDRTMPSNTCIKLENVARQHGKLFISTDVECDQALAIYATKHKALAVISHDTDFLIYEGSWQLWHANHIDVKTLITKAYCKQALLRTLNLQWRQMAIWATLAGNDFFKYDELEPFLNDLGQHSQKFYKLADYVRRLPLRNKKLDDDTRKLQLWRWVCSDDLIDVEDYNTVPPALMCTVLTLYRLRQYGVIRMFEADLLLLIAQQLSASVFDPQQEPYPQRLISRAFRLGFLFQKVYSHMARVCKALGLPQEYRPSPPYDGHRFHNMYRVWTSMKVEAHHIESVAEWRFYIDAKST</sequence>
<dbReference type="VEuPathDB" id="VectorBase:ACHR009598"/>
<comment type="similarity">
    <text evidence="1">Belongs to the constitutive coactivator of PPAR-gamma family.</text>
</comment>
<dbReference type="Proteomes" id="UP000075881">
    <property type="component" value="Unassembled WGS sequence"/>
</dbReference>
<dbReference type="STRING" id="43041.A0A182KFR0"/>
<evidence type="ECO:0000256" key="1">
    <source>
        <dbReference type="ARBA" id="ARBA00009495"/>
    </source>
</evidence>
<protein>
    <recommendedName>
        <fullName evidence="4">Asteroid domain-containing protein</fullName>
    </recommendedName>
</protein>
<dbReference type="AlphaFoldDB" id="A0A182KFR0"/>
<evidence type="ECO:0008006" key="4">
    <source>
        <dbReference type="Google" id="ProtNLM"/>
    </source>
</evidence>
<dbReference type="PANTHER" id="PTHR15976">
    <property type="entry name" value="CONSTITUTIVE COACTIVATOR OF PEROXISOME PROLIFERATOR-ACTIVATED RECEPTOR GAMMA"/>
    <property type="match status" value="1"/>
</dbReference>
<dbReference type="InterPro" id="IPR029060">
    <property type="entry name" value="PIN-like_dom_sf"/>
</dbReference>
<dbReference type="SUPFAM" id="SSF88723">
    <property type="entry name" value="PIN domain-like"/>
    <property type="match status" value="1"/>
</dbReference>
<dbReference type="EnsemblMetazoa" id="ACHR009598-RA">
    <property type="protein sequence ID" value="ACHR009598-PA"/>
    <property type="gene ID" value="ACHR009598"/>
</dbReference>
<evidence type="ECO:0000313" key="3">
    <source>
        <dbReference type="Proteomes" id="UP000075881"/>
    </source>
</evidence>
<accession>A0A182KFR0</accession>
<dbReference type="Gene3D" id="3.40.50.1010">
    <property type="entry name" value="5'-nuclease"/>
    <property type="match status" value="1"/>
</dbReference>
<proteinExistence type="inferred from homology"/>
<reference evidence="2" key="2">
    <citation type="submission" date="2020-05" db="UniProtKB">
        <authorList>
            <consortium name="EnsemblMetazoa"/>
        </authorList>
    </citation>
    <scope>IDENTIFICATION</scope>
    <source>
        <strain evidence="2">ACHKN1017</strain>
    </source>
</reference>
<keyword evidence="3" id="KW-1185">Reference proteome</keyword>
<name>A0A182KFR0_9DIPT</name>